<keyword evidence="1" id="KW-0812">Transmembrane</keyword>
<feature type="transmembrane region" description="Helical" evidence="1">
    <location>
        <begin position="34"/>
        <end position="58"/>
    </location>
</feature>
<protein>
    <submittedName>
        <fullName evidence="2">Uncharacterized protein</fullName>
    </submittedName>
</protein>
<evidence type="ECO:0000313" key="3">
    <source>
        <dbReference type="Proteomes" id="UP000217790"/>
    </source>
</evidence>
<gene>
    <name evidence="2" type="ORF">ARMGADRAFT_1169096</name>
</gene>
<name>A0A2H3CUC7_ARMGA</name>
<reference evidence="3" key="1">
    <citation type="journal article" date="2017" name="Nat. Ecol. Evol.">
        <title>Genome expansion and lineage-specific genetic innovations in the forest pathogenic fungi Armillaria.</title>
        <authorList>
            <person name="Sipos G."/>
            <person name="Prasanna A.N."/>
            <person name="Walter M.C."/>
            <person name="O'Connor E."/>
            <person name="Balint B."/>
            <person name="Krizsan K."/>
            <person name="Kiss B."/>
            <person name="Hess J."/>
            <person name="Varga T."/>
            <person name="Slot J."/>
            <person name="Riley R."/>
            <person name="Boka B."/>
            <person name="Rigling D."/>
            <person name="Barry K."/>
            <person name="Lee J."/>
            <person name="Mihaltcheva S."/>
            <person name="LaButti K."/>
            <person name="Lipzen A."/>
            <person name="Waldron R."/>
            <person name="Moloney N.M."/>
            <person name="Sperisen C."/>
            <person name="Kredics L."/>
            <person name="Vagvoelgyi C."/>
            <person name="Patrignani A."/>
            <person name="Fitzpatrick D."/>
            <person name="Nagy I."/>
            <person name="Doyle S."/>
            <person name="Anderson J.B."/>
            <person name="Grigoriev I.V."/>
            <person name="Gueldener U."/>
            <person name="Muensterkoetter M."/>
            <person name="Nagy L.G."/>
        </authorList>
    </citation>
    <scope>NUCLEOTIDE SEQUENCE [LARGE SCALE GENOMIC DNA]</scope>
    <source>
        <strain evidence="3">Ar21-2</strain>
    </source>
</reference>
<dbReference type="OrthoDB" id="3267855at2759"/>
<organism evidence="2 3">
    <name type="scientific">Armillaria gallica</name>
    <name type="common">Bulbous honey fungus</name>
    <name type="synonym">Armillaria bulbosa</name>
    <dbReference type="NCBI Taxonomy" id="47427"/>
    <lineage>
        <taxon>Eukaryota</taxon>
        <taxon>Fungi</taxon>
        <taxon>Dikarya</taxon>
        <taxon>Basidiomycota</taxon>
        <taxon>Agaricomycotina</taxon>
        <taxon>Agaricomycetes</taxon>
        <taxon>Agaricomycetidae</taxon>
        <taxon>Agaricales</taxon>
        <taxon>Marasmiineae</taxon>
        <taxon>Physalacriaceae</taxon>
        <taxon>Armillaria</taxon>
    </lineage>
</organism>
<dbReference type="AlphaFoldDB" id="A0A2H3CUC7"/>
<dbReference type="Proteomes" id="UP000217790">
    <property type="component" value="Unassembled WGS sequence"/>
</dbReference>
<dbReference type="InParanoid" id="A0A2H3CUC7"/>
<sequence length="90" mass="9746">MAPAFDIHQVFSSSGFNTLASLTSFSSCDTWYKIIAALSVIGRAAVIVTFSAHTYYAVFARSKAILLYLAAIGLACIILDIVWLSITLRP</sequence>
<dbReference type="EMBL" id="KZ293683">
    <property type="protein sequence ID" value="PBK86651.1"/>
    <property type="molecule type" value="Genomic_DNA"/>
</dbReference>
<evidence type="ECO:0000256" key="1">
    <source>
        <dbReference type="SAM" id="Phobius"/>
    </source>
</evidence>
<proteinExistence type="predicted"/>
<keyword evidence="1" id="KW-0472">Membrane</keyword>
<keyword evidence="1" id="KW-1133">Transmembrane helix</keyword>
<feature type="transmembrane region" description="Helical" evidence="1">
    <location>
        <begin position="65"/>
        <end position="86"/>
    </location>
</feature>
<evidence type="ECO:0000313" key="2">
    <source>
        <dbReference type="EMBL" id="PBK86651.1"/>
    </source>
</evidence>
<accession>A0A2H3CUC7</accession>
<keyword evidence="3" id="KW-1185">Reference proteome</keyword>